<organism evidence="2 3">
    <name type="scientific">Xaviernesmea oryzae</name>
    <dbReference type="NCBI Taxonomy" id="464029"/>
    <lineage>
        <taxon>Bacteria</taxon>
        <taxon>Pseudomonadati</taxon>
        <taxon>Pseudomonadota</taxon>
        <taxon>Alphaproteobacteria</taxon>
        <taxon>Hyphomicrobiales</taxon>
        <taxon>Rhizobiaceae</taxon>
        <taxon>Rhizobium/Agrobacterium group</taxon>
        <taxon>Xaviernesmea</taxon>
    </lineage>
</organism>
<sequence>MSKELKERVASEGVIPLSWVSTGRGDDYLNLGDALSPVIVAMMSGLPIQHAAAKSGQVRLAAVGTIGHMFAGGDVSFWGTGTSPHLNPNQSTEAKVVYTRPENTRFTTYATRGPFSRRVLDDTAPGPAVYGDPLWLLPRFHNAPVEKTCELGVILHLSELADRSHDAHPKPDSLRHRVAPADASAVKLINTVTPVSIDGLRHRLDEILSCKRIVSTSLHGMVFAESYGIPCLYFSPRARDAGLGRIDLLAEEGLDLRFVDLYRGLGHDHLDVWYQPRGEETDWAALIEAIDQVWSPKTLDEEALIQSFPLPLKMLAKGPGGSAFDHPLVRGLPTQRDHFVVKTAKEAKNSFLSRLFGRG</sequence>
<reference evidence="2 3" key="1">
    <citation type="submission" date="2016-09" db="EMBL/GenBank/DDBJ databases">
        <title>Rhizobium sp. nov., a novel species isolated from the rice rhizosphere.</title>
        <authorList>
            <person name="Zhao J."/>
            <person name="Zhang X."/>
        </authorList>
    </citation>
    <scope>NUCLEOTIDE SEQUENCE [LARGE SCALE GENOMIC DNA]</scope>
    <source>
        <strain evidence="2 3">1.7048</strain>
    </source>
</reference>
<name>A0A1Q9AZD3_9HYPH</name>
<dbReference type="AlphaFoldDB" id="A0A1Q9AZD3"/>
<dbReference type="InterPro" id="IPR007345">
    <property type="entry name" value="Polysacch_pyruvyl_Trfase"/>
</dbReference>
<protein>
    <recommendedName>
        <fullName evidence="1">Polysaccharide pyruvyl transferase domain-containing protein</fullName>
    </recommendedName>
</protein>
<dbReference type="EMBL" id="MKIP01000034">
    <property type="protein sequence ID" value="OLP61044.1"/>
    <property type="molecule type" value="Genomic_DNA"/>
</dbReference>
<dbReference type="RefSeq" id="WP_075626937.1">
    <property type="nucleotide sequence ID" value="NZ_FOAM01000006.1"/>
</dbReference>
<accession>A0A1Q9AZD3</accession>
<comment type="caution">
    <text evidence="2">The sequence shown here is derived from an EMBL/GenBank/DDBJ whole genome shotgun (WGS) entry which is preliminary data.</text>
</comment>
<evidence type="ECO:0000313" key="2">
    <source>
        <dbReference type="EMBL" id="OLP61044.1"/>
    </source>
</evidence>
<evidence type="ECO:0000259" key="1">
    <source>
        <dbReference type="Pfam" id="PF04230"/>
    </source>
</evidence>
<dbReference type="Pfam" id="PF04230">
    <property type="entry name" value="PS_pyruv_trans"/>
    <property type="match status" value="1"/>
</dbReference>
<dbReference type="Proteomes" id="UP000186364">
    <property type="component" value="Unassembled WGS sequence"/>
</dbReference>
<evidence type="ECO:0000313" key="3">
    <source>
        <dbReference type="Proteomes" id="UP000186364"/>
    </source>
</evidence>
<feature type="domain" description="Polysaccharide pyruvyl transferase" evidence="1">
    <location>
        <begin position="71"/>
        <end position="235"/>
    </location>
</feature>
<gene>
    <name evidence="2" type="ORF">BJF93_03010</name>
</gene>
<keyword evidence="3" id="KW-1185">Reference proteome</keyword>
<proteinExistence type="predicted"/>